<dbReference type="InterPro" id="IPR036249">
    <property type="entry name" value="Thioredoxin-like_sf"/>
</dbReference>
<dbReference type="InterPro" id="IPR013766">
    <property type="entry name" value="Thioredoxin_domain"/>
</dbReference>
<dbReference type="Gene3D" id="3.40.30.10">
    <property type="entry name" value="Glutaredoxin"/>
    <property type="match status" value="1"/>
</dbReference>
<organism evidence="2 3">
    <name type="scientific">Lentzea flaviverrucosa</name>
    <dbReference type="NCBI Taxonomy" id="200379"/>
    <lineage>
        <taxon>Bacteria</taxon>
        <taxon>Bacillati</taxon>
        <taxon>Actinomycetota</taxon>
        <taxon>Actinomycetes</taxon>
        <taxon>Pseudonocardiales</taxon>
        <taxon>Pseudonocardiaceae</taxon>
        <taxon>Lentzea</taxon>
    </lineage>
</organism>
<reference evidence="3" key="1">
    <citation type="submission" date="2016-10" db="EMBL/GenBank/DDBJ databases">
        <authorList>
            <person name="Varghese N."/>
            <person name="Submissions S."/>
        </authorList>
    </citation>
    <scope>NUCLEOTIDE SEQUENCE [LARGE SCALE GENOMIC DNA]</scope>
    <source>
        <strain evidence="3">CGMCC 4.578</strain>
    </source>
</reference>
<keyword evidence="3" id="KW-1185">Reference proteome</keyword>
<accession>A0A1H9EQU6</accession>
<protein>
    <submittedName>
        <fullName evidence="2">Thiol-disulfide isomerase or thioredoxin</fullName>
    </submittedName>
</protein>
<evidence type="ECO:0000313" key="3">
    <source>
        <dbReference type="Proteomes" id="UP000199028"/>
    </source>
</evidence>
<dbReference type="PANTHER" id="PTHR42852:SF17">
    <property type="entry name" value="THIOREDOXIN-LIKE PROTEIN HI_1115"/>
    <property type="match status" value="1"/>
</dbReference>
<dbReference type="Proteomes" id="UP000199028">
    <property type="component" value="Unassembled WGS sequence"/>
</dbReference>
<evidence type="ECO:0000259" key="1">
    <source>
        <dbReference type="PROSITE" id="PS51352"/>
    </source>
</evidence>
<dbReference type="InterPro" id="IPR050553">
    <property type="entry name" value="Thioredoxin_ResA/DsbE_sf"/>
</dbReference>
<dbReference type="CDD" id="cd02966">
    <property type="entry name" value="TlpA_like_family"/>
    <property type="match status" value="1"/>
</dbReference>
<dbReference type="GO" id="GO:0016853">
    <property type="term" value="F:isomerase activity"/>
    <property type="evidence" value="ECO:0007669"/>
    <property type="project" value="UniProtKB-KW"/>
</dbReference>
<dbReference type="EMBL" id="FOFT01000002">
    <property type="protein sequence ID" value="SEQ27573.1"/>
    <property type="molecule type" value="Genomic_DNA"/>
</dbReference>
<dbReference type="PANTHER" id="PTHR42852">
    <property type="entry name" value="THIOL:DISULFIDE INTERCHANGE PROTEIN DSBE"/>
    <property type="match status" value="1"/>
</dbReference>
<gene>
    <name evidence="2" type="ORF">SAMN05216195_10237</name>
</gene>
<keyword evidence="2" id="KW-0413">Isomerase</keyword>
<evidence type="ECO:0000313" key="2">
    <source>
        <dbReference type="EMBL" id="SEQ27573.1"/>
    </source>
</evidence>
<dbReference type="AlphaFoldDB" id="A0A1H9EQU6"/>
<dbReference type="SUPFAM" id="SSF52833">
    <property type="entry name" value="Thioredoxin-like"/>
    <property type="match status" value="1"/>
</dbReference>
<name>A0A1H9EQU6_9PSEU</name>
<proteinExistence type="predicted"/>
<sequence>MSLSHQRARAAVLLVGLLTTGLLTGCGTIGTTPATSGLSTTTSAPAAHQVRTLNGDTVTLPVPGKTTVLHFFSLSCAQCIEGIQAVGKAQQAVAADYIAVAIDPGDEPEDITGMLCAAGSPQLTVARDTDATLLRTWRVTAPATTIVVDSTGKIAFRGVVPTAEELTEAIRGVTT</sequence>
<feature type="domain" description="Thioredoxin" evidence="1">
    <location>
        <begin position="38"/>
        <end position="175"/>
    </location>
</feature>
<dbReference type="PROSITE" id="PS51257">
    <property type="entry name" value="PROKAR_LIPOPROTEIN"/>
    <property type="match status" value="1"/>
</dbReference>
<dbReference type="PROSITE" id="PS51352">
    <property type="entry name" value="THIOREDOXIN_2"/>
    <property type="match status" value="1"/>
</dbReference>